<comment type="subcellular location">
    <subcellularLocation>
        <location evidence="1">Endoplasmic reticulum membrane</location>
        <topology evidence="1">Multi-pass membrane protein</topology>
    </subcellularLocation>
</comment>
<evidence type="ECO:0000256" key="11">
    <source>
        <dbReference type="SAM" id="Phobius"/>
    </source>
</evidence>
<feature type="transmembrane region" description="Helical" evidence="11">
    <location>
        <begin position="498"/>
        <end position="518"/>
    </location>
</feature>
<dbReference type="GO" id="GO:0006506">
    <property type="term" value="P:GPI anchor biosynthetic process"/>
    <property type="evidence" value="ECO:0007669"/>
    <property type="project" value="UniProtKB-UniPathway"/>
</dbReference>
<dbReference type="CDD" id="cd16024">
    <property type="entry name" value="GPI_EPT_2"/>
    <property type="match status" value="1"/>
</dbReference>
<feature type="transmembrane region" description="Helical" evidence="11">
    <location>
        <begin position="640"/>
        <end position="656"/>
    </location>
</feature>
<dbReference type="AlphaFoldDB" id="A0A0L7QR26"/>
<comment type="similarity">
    <text evidence="3">Belongs to the PIGG/PIGN/PIGO family. PIGG subfamily.</text>
</comment>
<dbReference type="Pfam" id="PF19316">
    <property type="entry name" value="PIGO_PIGG"/>
    <property type="match status" value="1"/>
</dbReference>
<feature type="transmembrane region" description="Helical" evidence="11">
    <location>
        <begin position="444"/>
        <end position="460"/>
    </location>
</feature>
<feature type="transmembrane region" description="Helical" evidence="11">
    <location>
        <begin position="803"/>
        <end position="820"/>
    </location>
</feature>
<comment type="pathway">
    <text evidence="2">Glycolipid biosynthesis; glycosylphosphatidylinositol-anchor biosynthesis.</text>
</comment>
<proteinExistence type="inferred from homology"/>
<feature type="transmembrane region" description="Helical" evidence="11">
    <location>
        <begin position="575"/>
        <end position="593"/>
    </location>
</feature>
<keyword evidence="6 11" id="KW-0812">Transmembrane</keyword>
<gene>
    <name evidence="13" type="ORF">WH47_04279</name>
</gene>
<dbReference type="STRING" id="597456.A0A0L7QR26"/>
<feature type="transmembrane region" description="Helical" evidence="11">
    <location>
        <begin position="668"/>
        <end position="688"/>
    </location>
</feature>
<organism evidence="13 14">
    <name type="scientific">Habropoda laboriosa</name>
    <dbReference type="NCBI Taxonomy" id="597456"/>
    <lineage>
        <taxon>Eukaryota</taxon>
        <taxon>Metazoa</taxon>
        <taxon>Ecdysozoa</taxon>
        <taxon>Arthropoda</taxon>
        <taxon>Hexapoda</taxon>
        <taxon>Insecta</taxon>
        <taxon>Pterygota</taxon>
        <taxon>Neoptera</taxon>
        <taxon>Endopterygota</taxon>
        <taxon>Hymenoptera</taxon>
        <taxon>Apocrita</taxon>
        <taxon>Aculeata</taxon>
        <taxon>Apoidea</taxon>
        <taxon>Anthophila</taxon>
        <taxon>Apidae</taxon>
        <taxon>Habropoda</taxon>
    </lineage>
</organism>
<evidence type="ECO:0000256" key="9">
    <source>
        <dbReference type="ARBA" id="ARBA00023136"/>
    </source>
</evidence>
<dbReference type="InterPro" id="IPR045687">
    <property type="entry name" value="PIGG/GPI7_C"/>
</dbReference>
<dbReference type="Proteomes" id="UP000053825">
    <property type="component" value="Unassembled WGS sequence"/>
</dbReference>
<keyword evidence="7" id="KW-0256">Endoplasmic reticulum</keyword>
<sequence>MVDNFFLIALHVYSRIKTNTLYQPMVKKLIIMVIDALRWDFITGSVGKVAMHVTSSLLANSSACLLQAKVQPPTVTMPRIKAITTGTIPNFIDVALNFGSKPISSDSVLYQAKQAGYKSVFYGDDTWVTLFPSIFDRYDGTTSFVVTDFTEVDNNVTRHLGKELYSNNDWSVMILHYLGLDHIGHVHGPFSSLIKTKLKEMDGIIARIQSKVQEWNRNNDSTLFIICGDHGMKDSGGHGGSTTSETLVPFIAIGGECLQNPNNFREISQVDIASTLSVILGIPIPFSNIGTVFVDSIYDLPIAKRLFILYYNAKQVLTHFQQLVDYKSQYAYQKYLEAIKLHNAWLNTKDHPNDMTDDIVSSYQTALKGMKEMLINSAVKYDFQLITVAIFFLSHIIYILMGKVFSQSVSLKNLTFFIVSNILSWILVNYFWSCEDISLLQSKSSITIVIVSCIIIVSIINSKTENWIGKWLLVFGALVHTISLGGSSFVEEEHQTWYFYWATILVLLLYNSITKFFLHLRSHKNYQQYVQAQICIKLLLLLIGHRILRKLNSTGDKYAHLPDIAGFLIEEETTLGMTIVLITGLALLIWIDFIHEDKKYKQQSLILNSIASTCIYLRHMCNNNVIKIPFYPQSRGTYEVQIYLFLLAINTLNYVYRLAVTIRYNRIIFLRITLHFIVRMWIMITAILHQPHNLILLPFEIIFSSVIREIVKSDVAQDINTFLYAWIGNMFYFYQGNSNSLATIDVAAGYVVIQSYMPFINGSMLLTITYSAPVLAYLLFVYHAILQHPYDTQEIVSQISKTYVTWRLLPVAIYTIIISIQRHHLFVWSVFSPKLLYEAVHSSIICFVTFIVLILITLQRTINDCKR</sequence>
<dbReference type="InterPro" id="IPR037674">
    <property type="entry name" value="PIG-G_N"/>
</dbReference>
<keyword evidence="9 11" id="KW-0472">Membrane</keyword>
<keyword evidence="8 11" id="KW-1133">Transmembrane helix</keyword>
<dbReference type="GO" id="GO:0051267">
    <property type="term" value="F:CP2 mannose-ethanolamine phosphotransferase activity"/>
    <property type="evidence" value="ECO:0007669"/>
    <property type="project" value="TreeGrafter"/>
</dbReference>
<dbReference type="Pfam" id="PF01663">
    <property type="entry name" value="Phosphodiest"/>
    <property type="match status" value="1"/>
</dbReference>
<feature type="transmembrane region" description="Helical" evidence="11">
    <location>
        <begin position="467"/>
        <end position="486"/>
    </location>
</feature>
<evidence type="ECO:0000259" key="12">
    <source>
        <dbReference type="Pfam" id="PF19316"/>
    </source>
</evidence>
<evidence type="ECO:0000256" key="3">
    <source>
        <dbReference type="ARBA" id="ARBA00005315"/>
    </source>
</evidence>
<keyword evidence="10" id="KW-0325">Glycoprotein</keyword>
<reference evidence="13 14" key="1">
    <citation type="submission" date="2015-07" db="EMBL/GenBank/DDBJ databases">
        <title>The genome of Habropoda laboriosa.</title>
        <authorList>
            <person name="Pan H."/>
            <person name="Kapheim K."/>
        </authorList>
    </citation>
    <scope>NUCLEOTIDE SEQUENCE [LARGE SCALE GENOMIC DNA]</scope>
    <source>
        <strain evidence="13">0110345459</strain>
    </source>
</reference>
<evidence type="ECO:0000256" key="8">
    <source>
        <dbReference type="ARBA" id="ARBA00022989"/>
    </source>
</evidence>
<dbReference type="OrthoDB" id="272139at2759"/>
<dbReference type="SUPFAM" id="SSF53649">
    <property type="entry name" value="Alkaline phosphatase-like"/>
    <property type="match status" value="1"/>
</dbReference>
<evidence type="ECO:0000256" key="6">
    <source>
        <dbReference type="ARBA" id="ARBA00022692"/>
    </source>
</evidence>
<feature type="transmembrane region" description="Helical" evidence="11">
    <location>
        <begin position="383"/>
        <end position="401"/>
    </location>
</feature>
<feature type="transmembrane region" description="Helical" evidence="11">
    <location>
        <begin position="840"/>
        <end position="858"/>
    </location>
</feature>
<evidence type="ECO:0000313" key="14">
    <source>
        <dbReference type="Proteomes" id="UP000053825"/>
    </source>
</evidence>
<evidence type="ECO:0000313" key="13">
    <source>
        <dbReference type="EMBL" id="KOC61014.1"/>
    </source>
</evidence>
<evidence type="ECO:0000256" key="2">
    <source>
        <dbReference type="ARBA" id="ARBA00004687"/>
    </source>
</evidence>
<evidence type="ECO:0000256" key="1">
    <source>
        <dbReference type="ARBA" id="ARBA00004477"/>
    </source>
</evidence>
<evidence type="ECO:0000256" key="4">
    <source>
        <dbReference type="ARBA" id="ARBA00022502"/>
    </source>
</evidence>
<dbReference type="Gene3D" id="3.40.720.10">
    <property type="entry name" value="Alkaline Phosphatase, subunit A"/>
    <property type="match status" value="1"/>
</dbReference>
<dbReference type="InterPro" id="IPR002591">
    <property type="entry name" value="Phosphodiest/P_Trfase"/>
</dbReference>
<evidence type="ECO:0000256" key="5">
    <source>
        <dbReference type="ARBA" id="ARBA00022679"/>
    </source>
</evidence>
<feature type="transmembrane region" description="Helical" evidence="11">
    <location>
        <begin position="759"/>
        <end position="782"/>
    </location>
</feature>
<feature type="transmembrane region" description="Helical" evidence="11">
    <location>
        <begin position="413"/>
        <end position="432"/>
    </location>
</feature>
<keyword evidence="14" id="KW-1185">Reference proteome</keyword>
<dbReference type="InterPro" id="IPR039527">
    <property type="entry name" value="PIGG/GPI7"/>
</dbReference>
<name>A0A0L7QR26_9HYME</name>
<feature type="domain" description="GPI ethanolamine phosphate transferase 2 C-terminal" evidence="12">
    <location>
        <begin position="447"/>
        <end position="844"/>
    </location>
</feature>
<dbReference type="InterPro" id="IPR017850">
    <property type="entry name" value="Alkaline_phosphatase_core_sf"/>
</dbReference>
<dbReference type="PANTHER" id="PTHR23072:SF0">
    <property type="entry name" value="GPI ETHANOLAMINE PHOSPHATE TRANSFERASE 2"/>
    <property type="match status" value="1"/>
</dbReference>
<protein>
    <submittedName>
        <fullName evidence="13">GPI ethanolamine phosphate transferase 2</fullName>
    </submittedName>
</protein>
<keyword evidence="5 13" id="KW-0808">Transferase</keyword>
<accession>A0A0L7QR26</accession>
<evidence type="ECO:0000256" key="7">
    <source>
        <dbReference type="ARBA" id="ARBA00022824"/>
    </source>
</evidence>
<keyword evidence="4" id="KW-0337">GPI-anchor biosynthesis</keyword>
<evidence type="ECO:0000256" key="10">
    <source>
        <dbReference type="ARBA" id="ARBA00023180"/>
    </source>
</evidence>
<dbReference type="GO" id="GO:0005789">
    <property type="term" value="C:endoplasmic reticulum membrane"/>
    <property type="evidence" value="ECO:0007669"/>
    <property type="project" value="UniProtKB-SubCell"/>
</dbReference>
<dbReference type="EMBL" id="KQ414784">
    <property type="protein sequence ID" value="KOC61014.1"/>
    <property type="molecule type" value="Genomic_DNA"/>
</dbReference>
<dbReference type="PANTHER" id="PTHR23072">
    <property type="entry name" value="PHOSPHATIDYLINOSITOL GLYCAN-RELATED"/>
    <property type="match status" value="1"/>
</dbReference>
<dbReference type="UniPathway" id="UPA00196"/>